<name>A0ABT4VBS7_9HELI</name>
<proteinExistence type="predicted"/>
<dbReference type="Gene3D" id="2.30.310.10">
    <property type="entry name" value="ibrinogen binding protein from staphylococcus aureus domain"/>
    <property type="match status" value="1"/>
</dbReference>
<accession>A0ABT4VBS7</accession>
<dbReference type="RefSeq" id="WP_271020455.1">
    <property type="nucleotide sequence ID" value="NZ_JAQHXR010000001.1"/>
</dbReference>
<reference evidence="1 2" key="1">
    <citation type="submission" date="2023-01" db="EMBL/GenBank/DDBJ databases">
        <title>Description of Helicobacter ibis sp. nov. isolated from faecal droppings of black-faced ibis (Theristicus melanopis).</title>
        <authorList>
            <person name="Lopez-Cantillo M."/>
            <person name="Vidal-Veuthey B."/>
            <person name="Mella A."/>
            <person name="De La Haba R."/>
            <person name="Collado L."/>
        </authorList>
    </citation>
    <scope>NUCLEOTIDE SEQUENCE [LARGE SCALE GENOMIC DNA]</scope>
    <source>
        <strain evidence="1 2">A82</strain>
    </source>
</reference>
<evidence type="ECO:0000313" key="2">
    <source>
        <dbReference type="Proteomes" id="UP001210261"/>
    </source>
</evidence>
<protein>
    <recommendedName>
        <fullName evidence="3">Fibronectin/fibrinogen-binding protein</fullName>
    </recommendedName>
</protein>
<dbReference type="Proteomes" id="UP001210261">
    <property type="component" value="Unassembled WGS sequence"/>
</dbReference>
<gene>
    <name evidence="1" type="ORF">PF021_00535</name>
</gene>
<sequence length="435" mass="50089">MNIHTLKKFASYINSNSKLRLIKRIGDNLFYVNINGEIFYFDLSRGKSLIFITQESLISSKSYNAPFDKTLLKLSNSTIIKAIAEPNNRILKLYLQIQNSYKSQEILMQVEFTGKNTNLIILQDNIVQDALHHISNETSFREVKINKPLAELSPLKEFKDKDEGELFYALKNNFEKLQQNLLSAKKLKLKNKISQKISQINKNLSSLKNKDDLEKNAKKHALYGHKILEHLHNFSNFKGSYIVLDGLKITLPNNCNNLSLAAQIFFKTSKKENKKAQNLHIESENLLSKKEFYKNLLELIENTHNIGNLDIIDSNLSYKHKSKKETKTNESFFIEGFKISIGKNSKENIELLENAKADDLWMHIKNIPSSHLIIHSGKNKIPEIIIKKAAELLVSYYKGYSGRYEVDYTKRKFVKIVQGANVNYGKESTIVILKD</sequence>
<keyword evidence="2" id="KW-1185">Reference proteome</keyword>
<comment type="caution">
    <text evidence="1">The sequence shown here is derived from an EMBL/GenBank/DDBJ whole genome shotgun (WGS) entry which is preliminary data.</text>
</comment>
<evidence type="ECO:0008006" key="3">
    <source>
        <dbReference type="Google" id="ProtNLM"/>
    </source>
</evidence>
<evidence type="ECO:0000313" key="1">
    <source>
        <dbReference type="EMBL" id="MDA3968158.1"/>
    </source>
</evidence>
<organism evidence="1 2">
    <name type="scientific">Helicobacter ibis</name>
    <dbReference type="NCBI Taxonomy" id="2962633"/>
    <lineage>
        <taxon>Bacteria</taxon>
        <taxon>Pseudomonadati</taxon>
        <taxon>Campylobacterota</taxon>
        <taxon>Epsilonproteobacteria</taxon>
        <taxon>Campylobacterales</taxon>
        <taxon>Helicobacteraceae</taxon>
        <taxon>Helicobacter</taxon>
    </lineage>
</organism>
<dbReference type="EMBL" id="JAQHXR010000001">
    <property type="protein sequence ID" value="MDA3968158.1"/>
    <property type="molecule type" value="Genomic_DNA"/>
</dbReference>